<sequence length="227" mass="26240">MPLKSYSAAKLVGGGLCSTGFQSSSAVYCLRSVESLGLNHYGHSVTKMECIRILRVKFKLRNTFYDQKGPHKFTWSNTQGHRSTIDYILTNEEFHPSQIMDIRALTSPDIGSEHNMVLRKLRNIITPRKQLEHDKNKHPGGCEGSAWDENNWKRHKVQIDTKVYRGGKSFSEGKKRCIFEIQKYEDSDRTQKIRGSTEQSEQTNRGDNERKFSKDMENDMYGSQRRI</sequence>
<gene>
    <name evidence="2" type="ORF">HHI36_010700</name>
</gene>
<comment type="caution">
    <text evidence="2">The sequence shown here is derived from an EMBL/GenBank/DDBJ whole genome shotgun (WGS) entry which is preliminary data.</text>
</comment>
<evidence type="ECO:0000313" key="3">
    <source>
        <dbReference type="Proteomes" id="UP001516400"/>
    </source>
</evidence>
<accession>A0ABD2MJV3</accession>
<keyword evidence="3" id="KW-1185">Reference proteome</keyword>
<evidence type="ECO:0000313" key="2">
    <source>
        <dbReference type="EMBL" id="KAL3266532.1"/>
    </source>
</evidence>
<dbReference type="AlphaFoldDB" id="A0ABD2MJV3"/>
<reference evidence="2 3" key="1">
    <citation type="journal article" date="2021" name="BMC Biol.">
        <title>Horizontally acquired antibacterial genes associated with adaptive radiation of ladybird beetles.</title>
        <authorList>
            <person name="Li H.S."/>
            <person name="Tang X.F."/>
            <person name="Huang Y.H."/>
            <person name="Xu Z.Y."/>
            <person name="Chen M.L."/>
            <person name="Du X.Y."/>
            <person name="Qiu B.Y."/>
            <person name="Chen P.T."/>
            <person name="Zhang W."/>
            <person name="Slipinski A."/>
            <person name="Escalona H.E."/>
            <person name="Waterhouse R.M."/>
            <person name="Zwick A."/>
            <person name="Pang H."/>
        </authorList>
    </citation>
    <scope>NUCLEOTIDE SEQUENCE [LARGE SCALE GENOMIC DNA]</scope>
    <source>
        <strain evidence="2">SYSU2018</strain>
    </source>
</reference>
<proteinExistence type="predicted"/>
<organism evidence="2 3">
    <name type="scientific">Cryptolaemus montrouzieri</name>
    <dbReference type="NCBI Taxonomy" id="559131"/>
    <lineage>
        <taxon>Eukaryota</taxon>
        <taxon>Metazoa</taxon>
        <taxon>Ecdysozoa</taxon>
        <taxon>Arthropoda</taxon>
        <taxon>Hexapoda</taxon>
        <taxon>Insecta</taxon>
        <taxon>Pterygota</taxon>
        <taxon>Neoptera</taxon>
        <taxon>Endopterygota</taxon>
        <taxon>Coleoptera</taxon>
        <taxon>Polyphaga</taxon>
        <taxon>Cucujiformia</taxon>
        <taxon>Coccinelloidea</taxon>
        <taxon>Coccinellidae</taxon>
        <taxon>Scymninae</taxon>
        <taxon>Scymnini</taxon>
        <taxon>Cryptolaemus</taxon>
    </lineage>
</organism>
<feature type="compositionally biased region" description="Basic and acidic residues" evidence="1">
    <location>
        <begin position="204"/>
        <end position="217"/>
    </location>
</feature>
<dbReference type="EMBL" id="JABFTP020000001">
    <property type="protein sequence ID" value="KAL3266532.1"/>
    <property type="molecule type" value="Genomic_DNA"/>
</dbReference>
<feature type="compositionally biased region" description="Polar residues" evidence="1">
    <location>
        <begin position="193"/>
        <end position="203"/>
    </location>
</feature>
<evidence type="ECO:0000256" key="1">
    <source>
        <dbReference type="SAM" id="MobiDB-lite"/>
    </source>
</evidence>
<name>A0ABD2MJV3_9CUCU</name>
<feature type="region of interest" description="Disordered" evidence="1">
    <location>
        <begin position="187"/>
        <end position="227"/>
    </location>
</feature>
<protein>
    <submittedName>
        <fullName evidence="2">Uncharacterized protein</fullName>
    </submittedName>
</protein>
<dbReference type="Proteomes" id="UP001516400">
    <property type="component" value="Unassembled WGS sequence"/>
</dbReference>